<comment type="caution">
    <text evidence="2">The sequence shown here is derived from an EMBL/GenBank/DDBJ whole genome shotgun (WGS) entry which is preliminary data.</text>
</comment>
<reference evidence="2" key="2">
    <citation type="submission" date="2021-04" db="EMBL/GenBank/DDBJ databases">
        <authorList>
            <person name="Gilroy R."/>
        </authorList>
    </citation>
    <scope>NUCLEOTIDE SEQUENCE</scope>
    <source>
        <strain evidence="2">USAMLcec3-2134</strain>
    </source>
</reference>
<keyword evidence="1" id="KW-0812">Transmembrane</keyword>
<dbReference type="EMBL" id="DWXE01000039">
    <property type="protein sequence ID" value="HJB91773.1"/>
    <property type="molecule type" value="Genomic_DNA"/>
</dbReference>
<sequence length="169" mass="19450">MSSPLMEYLGIAGMDVAYLFIAIFVLLIAIIVLLIVQMVKYSKLKKKYEKFMKGKDAKSLEQDIIALFEDNKFIKNENEKNRKDIREILRRMEYCYQKIGLVKYDAFQQMGGKLSFCLCLLDNKNSGFILNSVHSSDGCYSYTKEIKKGESEISLGEEEKKALDMAMGY</sequence>
<accession>A0A9D2MTA3</accession>
<evidence type="ECO:0000313" key="2">
    <source>
        <dbReference type="EMBL" id="HJB91773.1"/>
    </source>
</evidence>
<proteinExistence type="predicted"/>
<dbReference type="Proteomes" id="UP000886883">
    <property type="component" value="Unassembled WGS sequence"/>
</dbReference>
<dbReference type="Pfam" id="PF14584">
    <property type="entry name" value="DUF4446"/>
    <property type="match status" value="1"/>
</dbReference>
<organism evidence="2 3">
    <name type="scientific">Candidatus Eisenbergiella merdigallinarum</name>
    <dbReference type="NCBI Taxonomy" id="2838552"/>
    <lineage>
        <taxon>Bacteria</taxon>
        <taxon>Bacillati</taxon>
        <taxon>Bacillota</taxon>
        <taxon>Clostridia</taxon>
        <taxon>Lachnospirales</taxon>
        <taxon>Lachnospiraceae</taxon>
        <taxon>Eisenbergiella</taxon>
    </lineage>
</organism>
<reference evidence="2" key="1">
    <citation type="journal article" date="2021" name="PeerJ">
        <title>Extensive microbial diversity within the chicken gut microbiome revealed by metagenomics and culture.</title>
        <authorList>
            <person name="Gilroy R."/>
            <person name="Ravi A."/>
            <person name="Getino M."/>
            <person name="Pursley I."/>
            <person name="Horton D.L."/>
            <person name="Alikhan N.F."/>
            <person name="Baker D."/>
            <person name="Gharbi K."/>
            <person name="Hall N."/>
            <person name="Watson M."/>
            <person name="Adriaenssens E.M."/>
            <person name="Foster-Nyarko E."/>
            <person name="Jarju S."/>
            <person name="Secka A."/>
            <person name="Antonio M."/>
            <person name="Oren A."/>
            <person name="Chaudhuri R.R."/>
            <person name="La Ragione R."/>
            <person name="Hildebrand F."/>
            <person name="Pallen M.J."/>
        </authorList>
    </citation>
    <scope>NUCLEOTIDE SEQUENCE</scope>
    <source>
        <strain evidence="2">USAMLcec3-2134</strain>
    </source>
</reference>
<gene>
    <name evidence="2" type="ORF">H9763_09980</name>
</gene>
<protein>
    <submittedName>
        <fullName evidence="2">DUF4446 family protein</fullName>
    </submittedName>
</protein>
<evidence type="ECO:0000256" key="1">
    <source>
        <dbReference type="SAM" id="Phobius"/>
    </source>
</evidence>
<dbReference type="InterPro" id="IPR027981">
    <property type="entry name" value="DUF4446"/>
</dbReference>
<name>A0A9D2MTA3_9FIRM</name>
<evidence type="ECO:0000313" key="3">
    <source>
        <dbReference type="Proteomes" id="UP000886883"/>
    </source>
</evidence>
<keyword evidence="1" id="KW-0472">Membrane</keyword>
<keyword evidence="1" id="KW-1133">Transmembrane helix</keyword>
<feature type="transmembrane region" description="Helical" evidence="1">
    <location>
        <begin position="16"/>
        <end position="36"/>
    </location>
</feature>
<dbReference type="AlphaFoldDB" id="A0A9D2MTA3"/>